<proteinExistence type="predicted"/>
<reference evidence="2 3" key="1">
    <citation type="submission" date="2019-03" db="EMBL/GenBank/DDBJ databases">
        <title>Genomic Encyclopedia of Archaeal and Bacterial Type Strains, Phase II (KMG-II): from individual species to whole genera.</title>
        <authorList>
            <person name="Goeker M."/>
        </authorList>
    </citation>
    <scope>NUCLEOTIDE SEQUENCE [LARGE SCALE GENOMIC DNA]</scope>
    <source>
        <strain evidence="2 3">DSM 19035</strain>
    </source>
</reference>
<keyword evidence="1" id="KW-0812">Transmembrane</keyword>
<feature type="transmembrane region" description="Helical" evidence="1">
    <location>
        <begin position="20"/>
        <end position="36"/>
    </location>
</feature>
<dbReference type="AlphaFoldDB" id="A0A4V3D0P1"/>
<dbReference type="InterPro" id="IPR032820">
    <property type="entry name" value="ATPase_put"/>
</dbReference>
<organism evidence="2 3">
    <name type="scientific">Pedobacter metabolipauper</name>
    <dbReference type="NCBI Taxonomy" id="425513"/>
    <lineage>
        <taxon>Bacteria</taxon>
        <taxon>Pseudomonadati</taxon>
        <taxon>Bacteroidota</taxon>
        <taxon>Sphingobacteriia</taxon>
        <taxon>Sphingobacteriales</taxon>
        <taxon>Sphingobacteriaceae</taxon>
        <taxon>Pedobacter</taxon>
    </lineage>
</organism>
<evidence type="ECO:0000313" key="3">
    <source>
        <dbReference type="Proteomes" id="UP000295620"/>
    </source>
</evidence>
<dbReference type="OrthoDB" id="9798708at2"/>
<keyword evidence="3" id="KW-1185">Reference proteome</keyword>
<accession>A0A4V3D0P1</accession>
<protein>
    <submittedName>
        <fullName evidence="2">Putative F0F1-ATPase subunit (Ca2+/Mg2+ transporter)</fullName>
    </submittedName>
</protein>
<evidence type="ECO:0000313" key="2">
    <source>
        <dbReference type="EMBL" id="TDQ06656.1"/>
    </source>
</evidence>
<sequence length="74" mass="8325">MTDPKEQKKNVNSFAKYSSISFQMLATIGLFAFAGYKIDEYKQSKTPIFTAILSIAGVVISLYQVVKQLNKNEK</sequence>
<name>A0A4V3D0P1_9SPHI</name>
<evidence type="ECO:0000256" key="1">
    <source>
        <dbReference type="SAM" id="Phobius"/>
    </source>
</evidence>
<keyword evidence="1" id="KW-0472">Membrane</keyword>
<keyword evidence="1" id="KW-1133">Transmembrane helix</keyword>
<dbReference type="EMBL" id="SNYC01000008">
    <property type="protein sequence ID" value="TDQ06656.1"/>
    <property type="molecule type" value="Genomic_DNA"/>
</dbReference>
<dbReference type="Proteomes" id="UP000295620">
    <property type="component" value="Unassembled WGS sequence"/>
</dbReference>
<comment type="caution">
    <text evidence="2">The sequence shown here is derived from an EMBL/GenBank/DDBJ whole genome shotgun (WGS) entry which is preliminary data.</text>
</comment>
<dbReference type="Pfam" id="PF09527">
    <property type="entry name" value="ATPase_gene1"/>
    <property type="match status" value="1"/>
</dbReference>
<feature type="transmembrane region" description="Helical" evidence="1">
    <location>
        <begin position="48"/>
        <end position="66"/>
    </location>
</feature>
<gene>
    <name evidence="2" type="ORF">ATK78_4315</name>
</gene>